<evidence type="ECO:0000313" key="2">
    <source>
        <dbReference type="EMBL" id="SHO51326.1"/>
    </source>
</evidence>
<organism evidence="2 3">
    <name type="scientific">Desulfopila aestuarii DSM 18488</name>
    <dbReference type="NCBI Taxonomy" id="1121416"/>
    <lineage>
        <taxon>Bacteria</taxon>
        <taxon>Pseudomonadati</taxon>
        <taxon>Thermodesulfobacteriota</taxon>
        <taxon>Desulfobulbia</taxon>
        <taxon>Desulfobulbales</taxon>
        <taxon>Desulfocapsaceae</taxon>
        <taxon>Desulfopila</taxon>
    </lineage>
</organism>
<accession>A0A1M7YFG5</accession>
<evidence type="ECO:0000313" key="3">
    <source>
        <dbReference type="Proteomes" id="UP000184603"/>
    </source>
</evidence>
<feature type="transmembrane region" description="Helical" evidence="1">
    <location>
        <begin position="103"/>
        <end position="125"/>
    </location>
</feature>
<reference evidence="2 3" key="1">
    <citation type="submission" date="2016-12" db="EMBL/GenBank/DDBJ databases">
        <authorList>
            <person name="Song W.-J."/>
            <person name="Kurnit D.M."/>
        </authorList>
    </citation>
    <scope>NUCLEOTIDE SEQUENCE [LARGE SCALE GENOMIC DNA]</scope>
    <source>
        <strain evidence="2 3">DSM 18488</strain>
    </source>
</reference>
<keyword evidence="1" id="KW-0472">Membrane</keyword>
<dbReference type="STRING" id="1121416.SAMN02745220_03958"/>
<sequence>MLGTLVNALAIIAGSLVGLFFSKGIADNYRDIIMNGVGLSVILIGIKSALVSGDLMVVIFSVILGALLGEAARIEARLEALGKYLEKKVAAKSSDTSSFARGFVTASLVFCVGSMAIVGSLESGLTGNHQTLFAKSVLDGVTSVIFASAMGLGVMFSGAAVFLYQGLITMTAVFMKNFLVPETISQMTSVGGLLIMAIGFNMLKITTIRVGNLIPGIFLPLVWFILRGWLLP</sequence>
<feature type="transmembrane region" description="Helical" evidence="1">
    <location>
        <begin position="184"/>
        <end position="203"/>
    </location>
</feature>
<keyword evidence="1" id="KW-1133">Transmembrane helix</keyword>
<dbReference type="PANTHER" id="PTHR36111">
    <property type="entry name" value="INNER MEMBRANE PROTEIN-RELATED"/>
    <property type="match status" value="1"/>
</dbReference>
<feature type="transmembrane region" description="Helical" evidence="1">
    <location>
        <begin position="137"/>
        <end position="164"/>
    </location>
</feature>
<feature type="transmembrane region" description="Helical" evidence="1">
    <location>
        <begin position="6"/>
        <end position="25"/>
    </location>
</feature>
<dbReference type="AlphaFoldDB" id="A0A1M7YFG5"/>
<proteinExistence type="predicted"/>
<protein>
    <recommendedName>
        <fullName evidence="4">Membrane protein YdfK</fullName>
    </recommendedName>
</protein>
<dbReference type="Pfam" id="PF04474">
    <property type="entry name" value="DUF554"/>
    <property type="match status" value="1"/>
</dbReference>
<keyword evidence="3" id="KW-1185">Reference proteome</keyword>
<dbReference type="OrthoDB" id="9797976at2"/>
<dbReference type="Proteomes" id="UP000184603">
    <property type="component" value="Unassembled WGS sequence"/>
</dbReference>
<feature type="transmembrane region" description="Helical" evidence="1">
    <location>
        <begin position="37"/>
        <end position="68"/>
    </location>
</feature>
<evidence type="ECO:0008006" key="4">
    <source>
        <dbReference type="Google" id="ProtNLM"/>
    </source>
</evidence>
<keyword evidence="1" id="KW-0812">Transmembrane</keyword>
<name>A0A1M7YFG5_9BACT</name>
<dbReference type="RefSeq" id="WP_073615390.1">
    <property type="nucleotide sequence ID" value="NZ_FRFE01000024.1"/>
</dbReference>
<dbReference type="PANTHER" id="PTHR36111:SF2">
    <property type="entry name" value="INNER MEMBRANE PROTEIN"/>
    <property type="match status" value="1"/>
</dbReference>
<dbReference type="InterPro" id="IPR007563">
    <property type="entry name" value="DUF554"/>
</dbReference>
<dbReference type="EMBL" id="FRFE01000024">
    <property type="protein sequence ID" value="SHO51326.1"/>
    <property type="molecule type" value="Genomic_DNA"/>
</dbReference>
<gene>
    <name evidence="2" type="ORF">SAMN02745220_03958</name>
</gene>
<feature type="transmembrane region" description="Helical" evidence="1">
    <location>
        <begin position="210"/>
        <end position="230"/>
    </location>
</feature>
<evidence type="ECO:0000256" key="1">
    <source>
        <dbReference type="SAM" id="Phobius"/>
    </source>
</evidence>